<evidence type="ECO:0000313" key="4">
    <source>
        <dbReference type="EMBL" id="TPX41159.1"/>
    </source>
</evidence>
<evidence type="ECO:0000256" key="3">
    <source>
        <dbReference type="SAM" id="Phobius"/>
    </source>
</evidence>
<gene>
    <name evidence="4" type="ORF">SeMB42_g05691</name>
</gene>
<dbReference type="VEuPathDB" id="FungiDB:SeMB42_g05691"/>
<feature type="transmembrane region" description="Helical" evidence="3">
    <location>
        <begin position="66"/>
        <end position="89"/>
    </location>
</feature>
<reference evidence="4 5" key="1">
    <citation type="journal article" date="2019" name="Sci. Rep.">
        <title>Comparative genomics of chytrid fungi reveal insights into the obligate biotrophic and pathogenic lifestyle of Synchytrium endobioticum.</title>
        <authorList>
            <person name="van de Vossenberg B.T.L.H."/>
            <person name="Warris S."/>
            <person name="Nguyen H.D.T."/>
            <person name="van Gent-Pelzer M.P.E."/>
            <person name="Joly D.L."/>
            <person name="van de Geest H.C."/>
            <person name="Bonants P.J.M."/>
            <person name="Smith D.S."/>
            <person name="Levesque C.A."/>
            <person name="van der Lee T.A.J."/>
        </authorList>
    </citation>
    <scope>NUCLEOTIDE SEQUENCE [LARGE SCALE GENOMIC DNA]</scope>
    <source>
        <strain evidence="4 5">MB42</strain>
    </source>
</reference>
<dbReference type="EMBL" id="QEAN01000282">
    <property type="protein sequence ID" value="TPX41159.1"/>
    <property type="molecule type" value="Genomic_DNA"/>
</dbReference>
<keyword evidence="2" id="KW-0560">Oxidoreductase</keyword>
<dbReference type="PANTHER" id="PTHR44196:SF1">
    <property type="entry name" value="DEHYDROGENASE_REDUCTASE SDR FAMILY MEMBER 7B"/>
    <property type="match status" value="1"/>
</dbReference>
<keyword evidence="3" id="KW-1133">Transmembrane helix</keyword>
<dbReference type="STRING" id="286115.A0A507CPU7"/>
<comment type="similarity">
    <text evidence="1">Belongs to the short-chain dehydrogenases/reductases (SDR) family.</text>
</comment>
<keyword evidence="3" id="KW-0812">Transmembrane</keyword>
<dbReference type="InterPro" id="IPR036291">
    <property type="entry name" value="NAD(P)-bd_dom_sf"/>
</dbReference>
<dbReference type="GO" id="GO:0016020">
    <property type="term" value="C:membrane"/>
    <property type="evidence" value="ECO:0007669"/>
    <property type="project" value="TreeGrafter"/>
</dbReference>
<dbReference type="Pfam" id="PF00106">
    <property type="entry name" value="adh_short"/>
    <property type="match status" value="1"/>
</dbReference>
<protein>
    <submittedName>
        <fullName evidence="4">Uncharacterized protein</fullName>
    </submittedName>
</protein>
<dbReference type="InterPro" id="IPR002347">
    <property type="entry name" value="SDR_fam"/>
</dbReference>
<evidence type="ECO:0000256" key="1">
    <source>
        <dbReference type="ARBA" id="ARBA00006484"/>
    </source>
</evidence>
<keyword evidence="5" id="KW-1185">Reference proteome</keyword>
<keyword evidence="3" id="KW-0472">Membrane</keyword>
<feature type="transmembrane region" description="Helical" evidence="3">
    <location>
        <begin position="258"/>
        <end position="278"/>
    </location>
</feature>
<dbReference type="Gene3D" id="3.40.50.720">
    <property type="entry name" value="NAD(P)-binding Rossmann-like Domain"/>
    <property type="match status" value="1"/>
</dbReference>
<organism evidence="4 5">
    <name type="scientific">Synchytrium endobioticum</name>
    <dbReference type="NCBI Taxonomy" id="286115"/>
    <lineage>
        <taxon>Eukaryota</taxon>
        <taxon>Fungi</taxon>
        <taxon>Fungi incertae sedis</taxon>
        <taxon>Chytridiomycota</taxon>
        <taxon>Chytridiomycota incertae sedis</taxon>
        <taxon>Chytridiomycetes</taxon>
        <taxon>Synchytriales</taxon>
        <taxon>Synchytriaceae</taxon>
        <taxon>Synchytrium</taxon>
    </lineage>
</organism>
<evidence type="ECO:0000313" key="5">
    <source>
        <dbReference type="Proteomes" id="UP000317494"/>
    </source>
</evidence>
<dbReference type="AlphaFoldDB" id="A0A507CPU7"/>
<sequence>MKGVHPGVARARVERLARRCEKPRKSGLRVSANHRDVSHTHLSRMKTFKATQDCNNIVNMPAPNEFVSSIVLSVVGIMVLAFVAIPMSLTLGTFNIIKRAIGNVGTRFGLISERRLDYKVKDPKCILITGASHGIGAALAMEFADKHKTLILCARHEGPLKEIQKACQLRDCENVITLTLDVSDRENTVQTLKRLDEEHNIDLVIANAGVTADRDHHPIEKEGLDGVSRMLIETNVLGVMYTIAPIIEGMKKRGHGQVAIMGSIVGLFGTTAMPIYAATKSFLQSLSRDLVFPLYYKYGVHLSLIAPGFVESRMTHVLKDDAQAWYPWLLFWGPQQSAKYIRKCLVDNQYYIPFPWYFELIQYSAYVLPPPLQPYISSMVGYSGVTGTPSREALCLT</sequence>
<dbReference type="Proteomes" id="UP000317494">
    <property type="component" value="Unassembled WGS sequence"/>
</dbReference>
<dbReference type="GO" id="GO:0016491">
    <property type="term" value="F:oxidoreductase activity"/>
    <property type="evidence" value="ECO:0007669"/>
    <property type="project" value="UniProtKB-KW"/>
</dbReference>
<name>A0A507CPU7_9FUNG</name>
<accession>A0A507CPU7</accession>
<dbReference type="PANTHER" id="PTHR44196">
    <property type="entry name" value="DEHYDROGENASE/REDUCTASE SDR FAMILY MEMBER 7B"/>
    <property type="match status" value="1"/>
</dbReference>
<dbReference type="SUPFAM" id="SSF51735">
    <property type="entry name" value="NAD(P)-binding Rossmann-fold domains"/>
    <property type="match status" value="1"/>
</dbReference>
<proteinExistence type="inferred from homology"/>
<comment type="caution">
    <text evidence="4">The sequence shown here is derived from an EMBL/GenBank/DDBJ whole genome shotgun (WGS) entry which is preliminary data.</text>
</comment>
<dbReference type="PRINTS" id="PR00081">
    <property type="entry name" value="GDHRDH"/>
</dbReference>
<evidence type="ECO:0000256" key="2">
    <source>
        <dbReference type="ARBA" id="ARBA00023002"/>
    </source>
</evidence>